<keyword evidence="1" id="KW-0489">Methyltransferase</keyword>
<dbReference type="EMBL" id="KV417297">
    <property type="protein sequence ID" value="KZO94087.1"/>
    <property type="molecule type" value="Genomic_DNA"/>
</dbReference>
<dbReference type="OrthoDB" id="2013972at2759"/>
<dbReference type="STRING" id="1330018.A0A167JYW1"/>
<sequence length="332" mass="37171">MGSSLSPAPSVYSLTDSLREASFKRVHERSFNNHSDVYMLPADEEEINRLETQHNIFRMLNNGNYLGPVQDVLAGAGKQILDIGTGTGAWAVEMAAEFPEAQVVGVDLAPIQGGRPLPENCRFEMDDVNMGMSHFYNQFDVIHARHVCSGITDYPKFIRDVAGMLRPGGLALFFEAEYYVFDANKRPLGIRYHDPSGMRTDEREVPHLARFAAAFVGAVQRRGGKINVGARMPDFAKQTGSFGRVVYQDVWIPATPWIKGNSAEARQLYRVGYMIREDLRSFLKAGRPMLLLDGIPEAAVDELIHRSMRELDAAEIPMWLRGCYTWAQKAAL</sequence>
<accession>A0A167JYW1</accession>
<proteinExistence type="predicted"/>
<keyword evidence="2" id="KW-1185">Reference proteome</keyword>
<dbReference type="PANTHER" id="PTHR43591">
    <property type="entry name" value="METHYLTRANSFERASE"/>
    <property type="match status" value="1"/>
</dbReference>
<organism evidence="1 2">
    <name type="scientific">Calocera viscosa (strain TUFC12733)</name>
    <dbReference type="NCBI Taxonomy" id="1330018"/>
    <lineage>
        <taxon>Eukaryota</taxon>
        <taxon>Fungi</taxon>
        <taxon>Dikarya</taxon>
        <taxon>Basidiomycota</taxon>
        <taxon>Agaricomycotina</taxon>
        <taxon>Dacrymycetes</taxon>
        <taxon>Dacrymycetales</taxon>
        <taxon>Dacrymycetaceae</taxon>
        <taxon>Calocera</taxon>
    </lineage>
</organism>
<dbReference type="Proteomes" id="UP000076738">
    <property type="component" value="Unassembled WGS sequence"/>
</dbReference>
<dbReference type="PANTHER" id="PTHR43591:SF24">
    <property type="entry name" value="2-METHOXY-6-POLYPRENYL-1,4-BENZOQUINOL METHYLASE, MITOCHONDRIAL"/>
    <property type="match status" value="1"/>
</dbReference>
<keyword evidence="1" id="KW-0808">Transferase</keyword>
<dbReference type="Pfam" id="PF13489">
    <property type="entry name" value="Methyltransf_23"/>
    <property type="match status" value="1"/>
</dbReference>
<dbReference type="GO" id="GO:0008168">
    <property type="term" value="F:methyltransferase activity"/>
    <property type="evidence" value="ECO:0007669"/>
    <property type="project" value="UniProtKB-KW"/>
</dbReference>
<gene>
    <name evidence="1" type="ORF">CALVIDRAFT_484844</name>
</gene>
<reference evidence="1 2" key="1">
    <citation type="journal article" date="2016" name="Mol. Biol. Evol.">
        <title>Comparative Genomics of Early-Diverging Mushroom-Forming Fungi Provides Insights into the Origins of Lignocellulose Decay Capabilities.</title>
        <authorList>
            <person name="Nagy L.G."/>
            <person name="Riley R."/>
            <person name="Tritt A."/>
            <person name="Adam C."/>
            <person name="Daum C."/>
            <person name="Floudas D."/>
            <person name="Sun H."/>
            <person name="Yadav J.S."/>
            <person name="Pangilinan J."/>
            <person name="Larsson K.H."/>
            <person name="Matsuura K."/>
            <person name="Barry K."/>
            <person name="Labutti K."/>
            <person name="Kuo R."/>
            <person name="Ohm R.A."/>
            <person name="Bhattacharya S.S."/>
            <person name="Shirouzu T."/>
            <person name="Yoshinaga Y."/>
            <person name="Martin F.M."/>
            <person name="Grigoriev I.V."/>
            <person name="Hibbett D.S."/>
        </authorList>
    </citation>
    <scope>NUCLEOTIDE SEQUENCE [LARGE SCALE GENOMIC DNA]</scope>
    <source>
        <strain evidence="1 2">TUFC12733</strain>
    </source>
</reference>
<dbReference type="InterPro" id="IPR029063">
    <property type="entry name" value="SAM-dependent_MTases_sf"/>
</dbReference>
<evidence type="ECO:0000313" key="2">
    <source>
        <dbReference type="Proteomes" id="UP000076738"/>
    </source>
</evidence>
<dbReference type="GO" id="GO:0032259">
    <property type="term" value="P:methylation"/>
    <property type="evidence" value="ECO:0007669"/>
    <property type="project" value="UniProtKB-KW"/>
</dbReference>
<evidence type="ECO:0000313" key="1">
    <source>
        <dbReference type="EMBL" id="KZO94087.1"/>
    </source>
</evidence>
<name>A0A167JYW1_CALVF</name>
<dbReference type="SUPFAM" id="SSF53335">
    <property type="entry name" value="S-adenosyl-L-methionine-dependent methyltransferases"/>
    <property type="match status" value="1"/>
</dbReference>
<dbReference type="Gene3D" id="3.40.50.150">
    <property type="entry name" value="Vaccinia Virus protein VP39"/>
    <property type="match status" value="1"/>
</dbReference>
<protein>
    <submittedName>
        <fullName evidence="1">S-adenosyl-L-methionine-dependent methyltransferase</fullName>
    </submittedName>
</protein>
<dbReference type="CDD" id="cd02440">
    <property type="entry name" value="AdoMet_MTases"/>
    <property type="match status" value="1"/>
</dbReference>
<dbReference type="AlphaFoldDB" id="A0A167JYW1"/>